<protein>
    <submittedName>
        <fullName evidence="2">Uncharacterized protein</fullName>
    </submittedName>
</protein>
<feature type="region of interest" description="Disordered" evidence="1">
    <location>
        <begin position="129"/>
        <end position="171"/>
    </location>
</feature>
<evidence type="ECO:0000313" key="2">
    <source>
        <dbReference type="EMBL" id="KAJ3843426.1"/>
    </source>
</evidence>
<comment type="caution">
    <text evidence="2">The sequence shown here is derived from an EMBL/GenBank/DDBJ whole genome shotgun (WGS) entry which is preliminary data.</text>
</comment>
<dbReference type="AlphaFoldDB" id="A0AA38PJ29"/>
<feature type="compositionally biased region" description="Polar residues" evidence="1">
    <location>
        <begin position="395"/>
        <end position="427"/>
    </location>
</feature>
<reference evidence="2" key="1">
    <citation type="submission" date="2022-08" db="EMBL/GenBank/DDBJ databases">
        <authorList>
            <consortium name="DOE Joint Genome Institute"/>
            <person name="Min B."/>
            <person name="Riley R."/>
            <person name="Sierra-Patev S."/>
            <person name="Naranjo-Ortiz M."/>
            <person name="Looney B."/>
            <person name="Konkel Z."/>
            <person name="Slot J.C."/>
            <person name="Sakamoto Y."/>
            <person name="Steenwyk J.L."/>
            <person name="Rokas A."/>
            <person name="Carro J."/>
            <person name="Camarero S."/>
            <person name="Ferreira P."/>
            <person name="Molpeceres G."/>
            <person name="Ruiz-Duenas F.J."/>
            <person name="Serrano A."/>
            <person name="Henrissat B."/>
            <person name="Drula E."/>
            <person name="Hughes K.W."/>
            <person name="Mata J.L."/>
            <person name="Ishikawa N.K."/>
            <person name="Vargas-Isla R."/>
            <person name="Ushijima S."/>
            <person name="Smith C.A."/>
            <person name="Ahrendt S."/>
            <person name="Andreopoulos W."/>
            <person name="He G."/>
            <person name="Labutti K."/>
            <person name="Lipzen A."/>
            <person name="Ng V."/>
            <person name="Sandor L."/>
            <person name="Barry K."/>
            <person name="Martinez A.T."/>
            <person name="Xiao Y."/>
            <person name="Gibbons J.G."/>
            <person name="Terashima K."/>
            <person name="Hibbett D.S."/>
            <person name="Grigoriev I.V."/>
        </authorList>
    </citation>
    <scope>NUCLEOTIDE SEQUENCE</scope>
    <source>
        <strain evidence="2">TFB9207</strain>
    </source>
</reference>
<organism evidence="2 3">
    <name type="scientific">Lentinula raphanica</name>
    <dbReference type="NCBI Taxonomy" id="153919"/>
    <lineage>
        <taxon>Eukaryota</taxon>
        <taxon>Fungi</taxon>
        <taxon>Dikarya</taxon>
        <taxon>Basidiomycota</taxon>
        <taxon>Agaricomycotina</taxon>
        <taxon>Agaricomycetes</taxon>
        <taxon>Agaricomycetidae</taxon>
        <taxon>Agaricales</taxon>
        <taxon>Marasmiineae</taxon>
        <taxon>Omphalotaceae</taxon>
        <taxon>Lentinula</taxon>
    </lineage>
</organism>
<feature type="compositionally biased region" description="Basic and acidic residues" evidence="1">
    <location>
        <begin position="627"/>
        <end position="643"/>
    </location>
</feature>
<feature type="compositionally biased region" description="Polar residues" evidence="1">
    <location>
        <begin position="214"/>
        <end position="224"/>
    </location>
</feature>
<feature type="region of interest" description="Disordered" evidence="1">
    <location>
        <begin position="520"/>
        <end position="662"/>
    </location>
</feature>
<feature type="region of interest" description="Disordered" evidence="1">
    <location>
        <begin position="187"/>
        <end position="231"/>
    </location>
</feature>
<feature type="region of interest" description="Disordered" evidence="1">
    <location>
        <begin position="255"/>
        <end position="335"/>
    </location>
</feature>
<feature type="compositionally biased region" description="Polar residues" evidence="1">
    <location>
        <begin position="567"/>
        <end position="578"/>
    </location>
</feature>
<gene>
    <name evidence="2" type="ORF">F5878DRAFT_282261</name>
</gene>
<feature type="region of interest" description="Disordered" evidence="1">
    <location>
        <begin position="347"/>
        <end position="500"/>
    </location>
</feature>
<name>A0AA38PJ29_9AGAR</name>
<evidence type="ECO:0000313" key="3">
    <source>
        <dbReference type="Proteomes" id="UP001163846"/>
    </source>
</evidence>
<proteinExistence type="predicted"/>
<sequence length="734" mass="81426">MEFSPTGEAHPDVIQRTRKFRAFDEPEKKQVFQSFIEYQAPHKPPPDLGKTGDVFLNTESYKMFLRLDTSWAKWDTSSSSGLAHPQYPHRYLWIMQISGQPQVEFVPLSLLKKFKILNKTNLLKAMVSSNQKQAFSRKRRSEFSLNTRNGKKGRLNNIEPPSESISGTDVRYSIPTTSVTPIQHSIFSSSASPSSTVPHPSILSLSNAVPPANGRSSETASPPAQESDRQLRERNEFLEKEIQELRLSLRISREMAKDSQATQATTSTTAPDPQEGLSELDEDDSRQPQLRSPPPTPSISPISGPLFHNTNSMPMKPNANYHHHPSPSHHYESVSSNMEIEDVGTDFNVKDEDELEDKKPTISVKSESVPASGPATVDVKKEYIDLTFSDDEEPSNSSQAVQKSSHGVNHNSYKATPLPSSSTAHNDNQSKKSIIHPVPSPNIHLPRATSSSRPEKVMTSIANSRTPLSSKIREHLHASKPQPTSSKHPTPTITSQHTQPNITAEVISDDDDILEITPNQFRKSVRAGKRKATESSNGPNTFQTDMRASSEMLPRPLTSIAKKEEPQNVQIPGTTSRESIAAATANTSSDRSRDSDDEDMANSDFDLTYPEDEPPVPAPAPAPIEDNDVKMEDVGEADTKDASRGSQSIAESAQRGHGQVSEDPLLDADTILSFFKLEKDHRKCMLCGISKAKEWKRKFPVDNIHSMRRHLEIHRDNQAEMQNIQNIINAAGSE</sequence>
<accession>A0AA38PJ29</accession>
<dbReference type="EMBL" id="MU805976">
    <property type="protein sequence ID" value="KAJ3843426.1"/>
    <property type="molecule type" value="Genomic_DNA"/>
</dbReference>
<feature type="compositionally biased region" description="Polar residues" evidence="1">
    <location>
        <begin position="534"/>
        <end position="547"/>
    </location>
</feature>
<feature type="compositionally biased region" description="Polar residues" evidence="1">
    <location>
        <begin position="481"/>
        <end position="500"/>
    </location>
</feature>
<dbReference type="Proteomes" id="UP001163846">
    <property type="component" value="Unassembled WGS sequence"/>
</dbReference>
<keyword evidence="3" id="KW-1185">Reference proteome</keyword>
<evidence type="ECO:0000256" key="1">
    <source>
        <dbReference type="SAM" id="MobiDB-lite"/>
    </source>
</evidence>
<feature type="compositionally biased region" description="Low complexity" evidence="1">
    <location>
        <begin position="187"/>
        <end position="201"/>
    </location>
</feature>
<feature type="compositionally biased region" description="Low complexity" evidence="1">
    <location>
        <begin position="258"/>
        <end position="274"/>
    </location>
</feature>
<feature type="compositionally biased region" description="Polar residues" evidence="1">
    <location>
        <begin position="460"/>
        <end position="469"/>
    </location>
</feature>